<dbReference type="InterPro" id="IPR050306">
    <property type="entry name" value="PfkB_Carbo_kinase"/>
</dbReference>
<dbReference type="Pfam" id="PF00294">
    <property type="entry name" value="PfkB"/>
    <property type="match status" value="1"/>
</dbReference>
<dbReference type="EMBL" id="JASNVW010000002">
    <property type="protein sequence ID" value="MDK6028489.1"/>
    <property type="molecule type" value="Genomic_DNA"/>
</dbReference>
<dbReference type="InterPro" id="IPR029056">
    <property type="entry name" value="Ribokinase-like"/>
</dbReference>
<dbReference type="AlphaFoldDB" id="A0ABD4Z6Y0"/>
<keyword evidence="3" id="KW-0547">Nucleotide-binding</keyword>
<proteinExistence type="inferred from homology"/>
<dbReference type="InterPro" id="IPR002173">
    <property type="entry name" value="Carboh/pur_kinase_PfkB_CS"/>
</dbReference>
<dbReference type="PANTHER" id="PTHR43085">
    <property type="entry name" value="HEXOKINASE FAMILY MEMBER"/>
    <property type="match status" value="1"/>
</dbReference>
<dbReference type="RefSeq" id="WP_285273473.1">
    <property type="nucleotide sequence ID" value="NZ_JASNVW010000002.1"/>
</dbReference>
<dbReference type="PANTHER" id="PTHR43085:SF1">
    <property type="entry name" value="PSEUDOURIDINE KINASE-RELATED"/>
    <property type="match status" value="1"/>
</dbReference>
<evidence type="ECO:0000256" key="2">
    <source>
        <dbReference type="ARBA" id="ARBA00022679"/>
    </source>
</evidence>
<dbReference type="Proteomes" id="UP001529235">
    <property type="component" value="Unassembled WGS sequence"/>
</dbReference>
<comment type="caution">
    <text evidence="7">The sequence shown here is derived from an EMBL/GenBank/DDBJ whole genome shotgun (WGS) entry which is preliminary data.</text>
</comment>
<reference evidence="7 8" key="1">
    <citation type="submission" date="2023-05" db="EMBL/GenBank/DDBJ databases">
        <title>A new hyperthermophilic archaea 'Ignisphaera cupida' sp. nov. and description of the family 'Ignisphaeraceae' fam. nov.</title>
        <authorList>
            <person name="Podosokorskaya O.A."/>
            <person name="Elcheninov A.G."/>
            <person name="Klukina A."/>
            <person name="Merkel A.Y."/>
        </authorList>
    </citation>
    <scope>NUCLEOTIDE SEQUENCE [LARGE SCALE GENOMIC DNA]</scope>
    <source>
        <strain evidence="7 8">4213-co</strain>
    </source>
</reference>
<accession>A0ABD4Z6Y0</accession>
<dbReference type="CDD" id="cd01166">
    <property type="entry name" value="KdgK"/>
    <property type="match status" value="1"/>
</dbReference>
<keyword evidence="8" id="KW-1185">Reference proteome</keyword>
<sequence>MSIEAVCVGEILVDIIPVEEGSYRDGMVFEIHFGGAPANVAIGIARLGHRSAFIGAVGDDQFGYMLKNFLENEGVDIRWLVTKSARTSLAFVVRKSGGERDFFFYRDPWVKTADTMLTVNDIDVDSVVKTRIIHVSGVATAYPPLSETVYAIMSRAFEKGLQVSIDPNYRQDIWGYGDKALEVMDKYFRVSTIITMGFEELDNMFMTRDYKYVAEKIMRKYKNVEVVAIRLGAMGAYVKTRKEEVYKQAIKIKPVDTTGAGDAWTAAFITFYILEGKDLETSVMYSNIVAGLKCLKRGAVTAIPKRQEFEQYLNTVSAH</sequence>
<evidence type="ECO:0000313" key="8">
    <source>
        <dbReference type="Proteomes" id="UP001529235"/>
    </source>
</evidence>
<evidence type="ECO:0000256" key="1">
    <source>
        <dbReference type="ARBA" id="ARBA00010688"/>
    </source>
</evidence>
<keyword evidence="4 7" id="KW-0418">Kinase</keyword>
<feature type="domain" description="Carbohydrate kinase PfkB" evidence="6">
    <location>
        <begin position="4"/>
        <end position="305"/>
    </location>
</feature>
<protein>
    <submittedName>
        <fullName evidence="7">Sugar kinase</fullName>
    </submittedName>
</protein>
<organism evidence="7 8">
    <name type="scientific">Ignisphaera cupida</name>
    <dbReference type="NCBI Taxonomy" id="3050454"/>
    <lineage>
        <taxon>Archaea</taxon>
        <taxon>Thermoproteota</taxon>
        <taxon>Thermoprotei</taxon>
        <taxon>Desulfurococcales</taxon>
        <taxon>Desulfurococcaceae</taxon>
        <taxon>Ignisphaera</taxon>
    </lineage>
</organism>
<evidence type="ECO:0000259" key="6">
    <source>
        <dbReference type="Pfam" id="PF00294"/>
    </source>
</evidence>
<comment type="similarity">
    <text evidence="1">Belongs to the carbohydrate kinase PfkB family.</text>
</comment>
<evidence type="ECO:0000313" key="7">
    <source>
        <dbReference type="EMBL" id="MDK6028489.1"/>
    </source>
</evidence>
<dbReference type="PROSITE" id="PS00583">
    <property type="entry name" value="PFKB_KINASES_1"/>
    <property type="match status" value="1"/>
</dbReference>
<evidence type="ECO:0000256" key="5">
    <source>
        <dbReference type="ARBA" id="ARBA00022840"/>
    </source>
</evidence>
<keyword evidence="2" id="KW-0808">Transferase</keyword>
<name>A0ABD4Z6Y0_9CREN</name>
<dbReference type="GO" id="GO:0016301">
    <property type="term" value="F:kinase activity"/>
    <property type="evidence" value="ECO:0007669"/>
    <property type="project" value="UniProtKB-KW"/>
</dbReference>
<dbReference type="GO" id="GO:0005524">
    <property type="term" value="F:ATP binding"/>
    <property type="evidence" value="ECO:0007669"/>
    <property type="project" value="UniProtKB-KW"/>
</dbReference>
<evidence type="ECO:0000256" key="3">
    <source>
        <dbReference type="ARBA" id="ARBA00022741"/>
    </source>
</evidence>
<dbReference type="PROSITE" id="PS00584">
    <property type="entry name" value="PFKB_KINASES_2"/>
    <property type="match status" value="1"/>
</dbReference>
<dbReference type="SUPFAM" id="SSF53613">
    <property type="entry name" value="Ribokinase-like"/>
    <property type="match status" value="1"/>
</dbReference>
<evidence type="ECO:0000256" key="4">
    <source>
        <dbReference type="ARBA" id="ARBA00022777"/>
    </source>
</evidence>
<gene>
    <name evidence="7" type="ORF">QPL79_03850</name>
</gene>
<keyword evidence="5" id="KW-0067">ATP-binding</keyword>
<dbReference type="Gene3D" id="3.40.1190.20">
    <property type="match status" value="1"/>
</dbReference>
<dbReference type="InterPro" id="IPR011611">
    <property type="entry name" value="PfkB_dom"/>
</dbReference>